<organism evidence="1">
    <name type="scientific">marine sediment metagenome</name>
    <dbReference type="NCBI Taxonomy" id="412755"/>
    <lineage>
        <taxon>unclassified sequences</taxon>
        <taxon>metagenomes</taxon>
        <taxon>ecological metagenomes</taxon>
    </lineage>
</organism>
<evidence type="ECO:0000313" key="1">
    <source>
        <dbReference type="EMBL" id="KKN76392.1"/>
    </source>
</evidence>
<sequence length="161" mass="18816">MNEIYVCRHYQLFRNEKGFTKEHKTLLMPAAKITKEWYEQTNANWVNGGKIYEIDEEATNKYYVDGEAKMRKRKAQKESDELLKGNVLKHVLNDALADHVPMPERNIPDVNKIKEAEAESPSATLQEMKALLDKHKIKYHHLAKEPKLTELLDQNNINYAH</sequence>
<proteinExistence type="predicted"/>
<comment type="caution">
    <text evidence="1">The sequence shown here is derived from an EMBL/GenBank/DDBJ whole genome shotgun (WGS) entry which is preliminary data.</text>
</comment>
<name>A0A0F9TN87_9ZZZZ</name>
<dbReference type="AlphaFoldDB" id="A0A0F9TN87"/>
<gene>
    <name evidence="1" type="ORF">LCGC14_0370780</name>
</gene>
<reference evidence="1" key="1">
    <citation type="journal article" date="2015" name="Nature">
        <title>Complex archaea that bridge the gap between prokaryotes and eukaryotes.</title>
        <authorList>
            <person name="Spang A."/>
            <person name="Saw J.H."/>
            <person name="Jorgensen S.L."/>
            <person name="Zaremba-Niedzwiedzka K."/>
            <person name="Martijn J."/>
            <person name="Lind A.E."/>
            <person name="van Eijk R."/>
            <person name="Schleper C."/>
            <person name="Guy L."/>
            <person name="Ettema T.J."/>
        </authorList>
    </citation>
    <scope>NUCLEOTIDE SEQUENCE</scope>
</reference>
<accession>A0A0F9TN87</accession>
<dbReference type="EMBL" id="LAZR01000296">
    <property type="protein sequence ID" value="KKN76392.1"/>
    <property type="molecule type" value="Genomic_DNA"/>
</dbReference>
<protein>
    <submittedName>
        <fullName evidence="1">Uncharacterized protein</fullName>
    </submittedName>
</protein>